<name>A0A1L8WSG7_9ENTE</name>
<keyword evidence="2" id="KW-1185">Reference proteome</keyword>
<protein>
    <submittedName>
        <fullName evidence="1">Uncharacterized protein</fullName>
    </submittedName>
</protein>
<sequence length="324" mass="38085">MYYPYLRGKQFDLLALKESIQRNSLSKKVLPIIEPVRDSATLKNIVELFQKVNHPLIVVANPQVGQFKLFDERLHKWQLNERSSIDQAVIVTSNNYEKVISRPPKFIIFDGQHQIRDPQIWQKLLHAEAKILLPDSSRLRIWLPKNKIVIKEAFQPRKHSEDYHEKDDDFFSDDYLFFKEDGYIGFSDFTIEGSRYFDKGFPRRGLALHLTYVDSYGNIRVKHFVSDTNDSVKKQALKFFEAAEKMEAWVQRNKDQLLITSGLLELISLYQQKKFPGLGVLKKWTLLHHLELMSQLLDHPTTWLKTSSKIEELHALIYLNSKKK</sequence>
<gene>
    <name evidence="1" type="ORF">RV14_GL000141</name>
</gene>
<comment type="caution">
    <text evidence="1">The sequence shown here is derived from an EMBL/GenBank/DDBJ whole genome shotgun (WGS) entry which is preliminary data.</text>
</comment>
<evidence type="ECO:0000313" key="1">
    <source>
        <dbReference type="EMBL" id="OJG83964.1"/>
    </source>
</evidence>
<organism evidence="1 2">
    <name type="scientific">Enterococcus ratti</name>
    <dbReference type="NCBI Taxonomy" id="150033"/>
    <lineage>
        <taxon>Bacteria</taxon>
        <taxon>Bacillati</taxon>
        <taxon>Bacillota</taxon>
        <taxon>Bacilli</taxon>
        <taxon>Lactobacillales</taxon>
        <taxon>Enterococcaceae</taxon>
        <taxon>Enterococcus</taxon>
    </lineage>
</organism>
<dbReference type="AlphaFoldDB" id="A0A1L8WSG7"/>
<proteinExistence type="predicted"/>
<reference evidence="1 2" key="1">
    <citation type="submission" date="2014-12" db="EMBL/GenBank/DDBJ databases">
        <title>Draft genome sequences of 29 type strains of Enterococci.</title>
        <authorList>
            <person name="Zhong Z."/>
            <person name="Sun Z."/>
            <person name="Liu W."/>
            <person name="Zhang W."/>
            <person name="Zhang H."/>
        </authorList>
    </citation>
    <scope>NUCLEOTIDE SEQUENCE [LARGE SCALE GENOMIC DNA]</scope>
    <source>
        <strain evidence="1 2">DSM 15687</strain>
    </source>
</reference>
<dbReference type="EMBL" id="JXLB01000001">
    <property type="protein sequence ID" value="OJG83964.1"/>
    <property type="molecule type" value="Genomic_DNA"/>
</dbReference>
<dbReference type="InterPro" id="IPR047727">
    <property type="entry name" value="Sce7725-like"/>
</dbReference>
<dbReference type="OrthoDB" id="8910160at2"/>
<dbReference type="STRING" id="150033.RV14_GL000141"/>
<dbReference type="NCBIfam" id="NF033831">
    <property type="entry name" value="sce7725_fam"/>
    <property type="match status" value="1"/>
</dbReference>
<evidence type="ECO:0000313" key="2">
    <source>
        <dbReference type="Proteomes" id="UP000182152"/>
    </source>
</evidence>
<accession>A0A1L8WSG7</accession>
<dbReference type="RefSeq" id="WP_071854438.1">
    <property type="nucleotide sequence ID" value="NZ_JXLB01000001.1"/>
</dbReference>
<dbReference type="Proteomes" id="UP000182152">
    <property type="component" value="Unassembled WGS sequence"/>
</dbReference>